<organism evidence="1 2">
    <name type="scientific">Amycolatopsis marina</name>
    <dbReference type="NCBI Taxonomy" id="490629"/>
    <lineage>
        <taxon>Bacteria</taxon>
        <taxon>Bacillati</taxon>
        <taxon>Actinomycetota</taxon>
        <taxon>Actinomycetes</taxon>
        <taxon>Pseudonocardiales</taxon>
        <taxon>Pseudonocardiaceae</taxon>
        <taxon>Amycolatopsis</taxon>
    </lineage>
</organism>
<name>A0A1I1CV27_9PSEU</name>
<dbReference type="Proteomes" id="UP000243799">
    <property type="component" value="Unassembled WGS sequence"/>
</dbReference>
<gene>
    <name evidence="1" type="ORF">SAMN05216266_1423</name>
</gene>
<reference evidence="2" key="1">
    <citation type="submission" date="2016-10" db="EMBL/GenBank/DDBJ databases">
        <authorList>
            <person name="Varghese N."/>
            <person name="Submissions S."/>
        </authorList>
    </citation>
    <scope>NUCLEOTIDE SEQUENCE [LARGE SCALE GENOMIC DNA]</scope>
    <source>
        <strain evidence="2">CGMCC 4.3568</strain>
    </source>
</reference>
<proteinExistence type="predicted"/>
<sequence>MTDDAEKRHLSNPLGADSVHRIGRYTYERARDS</sequence>
<dbReference type="EMBL" id="FOKG01000042">
    <property type="protein sequence ID" value="SFB64273.1"/>
    <property type="molecule type" value="Genomic_DNA"/>
</dbReference>
<accession>A0A1I1CV27</accession>
<keyword evidence="2" id="KW-1185">Reference proteome</keyword>
<dbReference type="STRING" id="490629.SAMN05216266_1423"/>
<dbReference type="AlphaFoldDB" id="A0A1I1CV27"/>
<evidence type="ECO:0000313" key="2">
    <source>
        <dbReference type="Proteomes" id="UP000243799"/>
    </source>
</evidence>
<evidence type="ECO:0000313" key="1">
    <source>
        <dbReference type="EMBL" id="SFB64273.1"/>
    </source>
</evidence>
<protein>
    <submittedName>
        <fullName evidence="1">Uncharacterized protein</fullName>
    </submittedName>
</protein>